<protein>
    <submittedName>
        <fullName evidence="1">Uncharacterized protein</fullName>
    </submittedName>
</protein>
<sequence>MEKSIAADKRVEPFSFSKTSPKNGNPRCLPLNSHLWKLLTHLGSFSTPLLELLMVALTSPNNLKS</sequence>
<organism evidence="1 2">
    <name type="scientific">Trema orientale</name>
    <name type="common">Charcoal tree</name>
    <name type="synonym">Celtis orientalis</name>
    <dbReference type="NCBI Taxonomy" id="63057"/>
    <lineage>
        <taxon>Eukaryota</taxon>
        <taxon>Viridiplantae</taxon>
        <taxon>Streptophyta</taxon>
        <taxon>Embryophyta</taxon>
        <taxon>Tracheophyta</taxon>
        <taxon>Spermatophyta</taxon>
        <taxon>Magnoliopsida</taxon>
        <taxon>eudicotyledons</taxon>
        <taxon>Gunneridae</taxon>
        <taxon>Pentapetalae</taxon>
        <taxon>rosids</taxon>
        <taxon>fabids</taxon>
        <taxon>Rosales</taxon>
        <taxon>Cannabaceae</taxon>
        <taxon>Trema</taxon>
    </lineage>
</organism>
<dbReference type="EMBL" id="JXTC01000060">
    <property type="protein sequence ID" value="PON93204.1"/>
    <property type="molecule type" value="Genomic_DNA"/>
</dbReference>
<accession>A0A2P5F600</accession>
<reference evidence="2" key="1">
    <citation type="submission" date="2016-06" db="EMBL/GenBank/DDBJ databases">
        <title>Parallel loss of symbiosis genes in relatives of nitrogen-fixing non-legume Parasponia.</title>
        <authorList>
            <person name="Van Velzen R."/>
            <person name="Holmer R."/>
            <person name="Bu F."/>
            <person name="Rutten L."/>
            <person name="Van Zeijl A."/>
            <person name="Liu W."/>
            <person name="Santuari L."/>
            <person name="Cao Q."/>
            <person name="Sharma T."/>
            <person name="Shen D."/>
            <person name="Roswanjaya Y."/>
            <person name="Wardhani T."/>
            <person name="Kalhor M.S."/>
            <person name="Jansen J."/>
            <person name="Van den Hoogen J."/>
            <person name="Gungor B."/>
            <person name="Hartog M."/>
            <person name="Hontelez J."/>
            <person name="Verver J."/>
            <person name="Yang W.-C."/>
            <person name="Schijlen E."/>
            <person name="Repin R."/>
            <person name="Schilthuizen M."/>
            <person name="Schranz E."/>
            <person name="Heidstra R."/>
            <person name="Miyata K."/>
            <person name="Fedorova E."/>
            <person name="Kohlen W."/>
            <person name="Bisseling T."/>
            <person name="Smit S."/>
            <person name="Geurts R."/>
        </authorList>
    </citation>
    <scope>NUCLEOTIDE SEQUENCE [LARGE SCALE GENOMIC DNA]</scope>
    <source>
        <strain evidence="2">cv. RG33-2</strain>
    </source>
</reference>
<name>A0A2P5F600_TREOI</name>
<dbReference type="AlphaFoldDB" id="A0A2P5F600"/>
<comment type="caution">
    <text evidence="1">The sequence shown here is derived from an EMBL/GenBank/DDBJ whole genome shotgun (WGS) entry which is preliminary data.</text>
</comment>
<evidence type="ECO:0000313" key="2">
    <source>
        <dbReference type="Proteomes" id="UP000237000"/>
    </source>
</evidence>
<dbReference type="Proteomes" id="UP000237000">
    <property type="component" value="Unassembled WGS sequence"/>
</dbReference>
<evidence type="ECO:0000313" key="1">
    <source>
        <dbReference type="EMBL" id="PON93204.1"/>
    </source>
</evidence>
<gene>
    <name evidence="1" type="ORF">TorRG33x02_111100</name>
</gene>
<keyword evidence="2" id="KW-1185">Reference proteome</keyword>
<proteinExistence type="predicted"/>
<dbReference type="InParanoid" id="A0A2P5F600"/>